<dbReference type="Proteomes" id="UP000243778">
    <property type="component" value="Unassembled WGS sequence"/>
</dbReference>
<dbReference type="Pfam" id="PF08281">
    <property type="entry name" value="Sigma70_r4_2"/>
    <property type="match status" value="1"/>
</dbReference>
<dbReference type="InterPro" id="IPR013249">
    <property type="entry name" value="RNA_pol_sigma70_r4_t2"/>
</dbReference>
<accession>A0A1H2RNR6</accession>
<dbReference type="GO" id="GO:0016987">
    <property type="term" value="F:sigma factor activity"/>
    <property type="evidence" value="ECO:0007669"/>
    <property type="project" value="UniProtKB-KW"/>
</dbReference>
<sequence length="175" mass="19604">MPTPQAALNREIGSLYQRHHGWLCGWLSYRLGNACEAADLAQDTFIRVLIAAGKRQTVFCQDELREPRAYLTTVAKRVLLNHYRRQSLERAWLQALALLPEADVPSPEQQWLLIEALHEIDAMLDGLPGAVRQAFLLAQLEGVGYAEIGQRLGVCERSVKRYVAQGLAHCMLALA</sequence>
<name>A0A1H2RNR6_9PSED</name>
<dbReference type="EMBL" id="FNNU01000001">
    <property type="protein sequence ID" value="SDW20269.1"/>
    <property type="molecule type" value="Genomic_DNA"/>
</dbReference>
<evidence type="ECO:0000259" key="6">
    <source>
        <dbReference type="Pfam" id="PF08281"/>
    </source>
</evidence>
<evidence type="ECO:0000313" key="7">
    <source>
        <dbReference type="EMBL" id="SDW20269.1"/>
    </source>
</evidence>
<dbReference type="Gene3D" id="1.10.1740.10">
    <property type="match status" value="1"/>
</dbReference>
<dbReference type="SUPFAM" id="SSF88946">
    <property type="entry name" value="Sigma2 domain of RNA polymerase sigma factors"/>
    <property type="match status" value="1"/>
</dbReference>
<dbReference type="InterPro" id="IPR007627">
    <property type="entry name" value="RNA_pol_sigma70_r2"/>
</dbReference>
<dbReference type="Gene3D" id="1.10.10.10">
    <property type="entry name" value="Winged helix-like DNA-binding domain superfamily/Winged helix DNA-binding domain"/>
    <property type="match status" value="1"/>
</dbReference>
<dbReference type="PANTHER" id="PTHR43133:SF63">
    <property type="entry name" value="RNA POLYMERASE SIGMA FACTOR FECI-RELATED"/>
    <property type="match status" value="1"/>
</dbReference>
<dbReference type="AlphaFoldDB" id="A0A1H2RNR6"/>
<dbReference type="PANTHER" id="PTHR43133">
    <property type="entry name" value="RNA POLYMERASE ECF-TYPE SIGMA FACTO"/>
    <property type="match status" value="1"/>
</dbReference>
<dbReference type="InterPro" id="IPR013324">
    <property type="entry name" value="RNA_pol_sigma_r3/r4-like"/>
</dbReference>
<evidence type="ECO:0000259" key="5">
    <source>
        <dbReference type="Pfam" id="PF04542"/>
    </source>
</evidence>
<dbReference type="NCBIfam" id="NF009180">
    <property type="entry name" value="PRK12528.1"/>
    <property type="match status" value="1"/>
</dbReference>
<protein>
    <submittedName>
        <fullName evidence="7">RNA polymerase sigma-70 factor, ECF subfamily</fullName>
    </submittedName>
</protein>
<evidence type="ECO:0000256" key="2">
    <source>
        <dbReference type="ARBA" id="ARBA00023015"/>
    </source>
</evidence>
<dbReference type="OrthoDB" id="9797134at2"/>
<keyword evidence="3" id="KW-0731">Sigma factor</keyword>
<proteinExistence type="inferred from homology"/>
<keyword evidence="8" id="KW-1185">Reference proteome</keyword>
<keyword evidence="4" id="KW-0804">Transcription</keyword>
<comment type="similarity">
    <text evidence="1">Belongs to the sigma-70 factor family. ECF subfamily.</text>
</comment>
<reference evidence="8" key="1">
    <citation type="submission" date="2016-10" db="EMBL/GenBank/DDBJ databases">
        <authorList>
            <person name="Varghese N."/>
            <person name="Submissions S."/>
        </authorList>
    </citation>
    <scope>NUCLEOTIDE SEQUENCE [LARGE SCALE GENOMIC DNA]</scope>
    <source>
        <strain evidence="8">NRRL B-59562</strain>
    </source>
</reference>
<feature type="domain" description="RNA polymerase sigma-70 region 2" evidence="5">
    <location>
        <begin position="15"/>
        <end position="87"/>
    </location>
</feature>
<dbReference type="InterPro" id="IPR014284">
    <property type="entry name" value="RNA_pol_sigma-70_dom"/>
</dbReference>
<dbReference type="InterPro" id="IPR036388">
    <property type="entry name" value="WH-like_DNA-bd_sf"/>
</dbReference>
<dbReference type="STRING" id="1007099.SAMN05216287_0398"/>
<evidence type="ECO:0000256" key="4">
    <source>
        <dbReference type="ARBA" id="ARBA00023163"/>
    </source>
</evidence>
<dbReference type="GO" id="GO:0006352">
    <property type="term" value="P:DNA-templated transcription initiation"/>
    <property type="evidence" value="ECO:0007669"/>
    <property type="project" value="InterPro"/>
</dbReference>
<dbReference type="InterPro" id="IPR039425">
    <property type="entry name" value="RNA_pol_sigma-70-like"/>
</dbReference>
<gene>
    <name evidence="7" type="ORF">SAMN05216287_0398</name>
</gene>
<dbReference type="InterPro" id="IPR013325">
    <property type="entry name" value="RNA_pol_sigma_r2"/>
</dbReference>
<dbReference type="GO" id="GO:0003677">
    <property type="term" value="F:DNA binding"/>
    <property type="evidence" value="ECO:0007669"/>
    <property type="project" value="InterPro"/>
</dbReference>
<evidence type="ECO:0000313" key="8">
    <source>
        <dbReference type="Proteomes" id="UP000243778"/>
    </source>
</evidence>
<dbReference type="NCBIfam" id="TIGR02937">
    <property type="entry name" value="sigma70-ECF"/>
    <property type="match status" value="1"/>
</dbReference>
<organism evidence="7 8">
    <name type="scientific">Pseudomonas kuykendallii</name>
    <dbReference type="NCBI Taxonomy" id="1007099"/>
    <lineage>
        <taxon>Bacteria</taxon>
        <taxon>Pseudomonadati</taxon>
        <taxon>Pseudomonadota</taxon>
        <taxon>Gammaproteobacteria</taxon>
        <taxon>Pseudomonadales</taxon>
        <taxon>Pseudomonadaceae</taxon>
        <taxon>Pseudomonas</taxon>
    </lineage>
</organism>
<dbReference type="Pfam" id="PF04542">
    <property type="entry name" value="Sigma70_r2"/>
    <property type="match status" value="1"/>
</dbReference>
<evidence type="ECO:0000256" key="1">
    <source>
        <dbReference type="ARBA" id="ARBA00010641"/>
    </source>
</evidence>
<dbReference type="SUPFAM" id="SSF88659">
    <property type="entry name" value="Sigma3 and sigma4 domains of RNA polymerase sigma factors"/>
    <property type="match status" value="1"/>
</dbReference>
<keyword evidence="2" id="KW-0805">Transcription regulation</keyword>
<feature type="domain" description="RNA polymerase sigma factor 70 region 4 type 2" evidence="6">
    <location>
        <begin position="118"/>
        <end position="170"/>
    </location>
</feature>
<evidence type="ECO:0000256" key="3">
    <source>
        <dbReference type="ARBA" id="ARBA00023082"/>
    </source>
</evidence>